<reference evidence="4 5" key="1">
    <citation type="submission" date="2015-09" db="EMBL/GenBank/DDBJ databases">
        <authorList>
            <consortium name="Pathogen Informatics"/>
        </authorList>
    </citation>
    <scope>NUCLEOTIDE SEQUENCE [LARGE SCALE GENOMIC DNA]</scope>
    <source>
        <strain evidence="4 5">2789STDY5608850</strain>
    </source>
</reference>
<dbReference type="GO" id="GO:0030313">
    <property type="term" value="C:cell envelope"/>
    <property type="evidence" value="ECO:0007669"/>
    <property type="project" value="UniProtKB-SubCell"/>
</dbReference>
<accession>A0A174FRC7</accession>
<dbReference type="PANTHER" id="PTHR32347">
    <property type="entry name" value="EFFLUX SYSTEM COMPONENT YKNX-RELATED"/>
    <property type="match status" value="1"/>
</dbReference>
<dbReference type="InterPro" id="IPR050465">
    <property type="entry name" value="UPF0194_transport"/>
</dbReference>
<comment type="subcellular location">
    <subcellularLocation>
        <location evidence="1">Cell envelope</location>
    </subcellularLocation>
</comment>
<gene>
    <name evidence="4" type="ORF">ERS852407_03115</name>
</gene>
<dbReference type="RefSeq" id="WP_055656527.1">
    <property type="nucleotide sequence ID" value="NZ_CABIXC010000007.1"/>
</dbReference>
<evidence type="ECO:0000256" key="2">
    <source>
        <dbReference type="ARBA" id="ARBA00023054"/>
    </source>
</evidence>
<sequence>MERKKIRKWCRDGFLMFLGAMAVFTVLSRSLDSLTVPQVGTSYGKMGNVNYEIKGDGKFLASGITYLNPQEGLKVQSVGKTAGQKVEAGEVLFAYQLEGIQKKKEELALSIEKMKLELTQSEVRSKQIPGISEETLAIQSLDAAKRALDFGYQDLEELRRESDEKLAKLKRDYNQSMTQSEEEMEEETRRQYRTAERAYDAAVAKKESAVKKAEREVTDCEEKLDRLEEEGASDEEILKARKALDRANEDLEEVREEQSLNVEAAKAALNSAEEDYGDVSAGRRTAAEALKSSYESSVEAVEAQIKAGEKSVRNLEEALSQAELAVSNARARDAVTAAENQKEQTASGLDRQVKQLDITKAEEQLNALEALEAASGEVTAPVSGVVTELAVVPGKTVTGDELVAIGDGRLKFEGTVEKKLGELITAGTKINLQYGESRRTYEAVVDSVDFLSEEEQAHFTASVQEDTGVLGATAAFSLNLTSRQYTQVIPIAGLRQESDGYYILVVKPQKTILGEELTAEKIPVELLEKSSTQAAVQGAFSNTDQLIVSSSRIIEAGDRVRISGE</sequence>
<dbReference type="Gene3D" id="2.40.420.20">
    <property type="match status" value="1"/>
</dbReference>
<evidence type="ECO:0000313" key="4">
    <source>
        <dbReference type="EMBL" id="CUO52832.1"/>
    </source>
</evidence>
<evidence type="ECO:0000256" key="1">
    <source>
        <dbReference type="ARBA" id="ARBA00004196"/>
    </source>
</evidence>
<evidence type="ECO:0000256" key="3">
    <source>
        <dbReference type="SAM" id="Coils"/>
    </source>
</evidence>
<feature type="coiled-coil region" evidence="3">
    <location>
        <begin position="141"/>
        <end position="371"/>
    </location>
</feature>
<organism evidence="4 5">
    <name type="scientific">Hungatella hathewayi</name>
    <dbReference type="NCBI Taxonomy" id="154046"/>
    <lineage>
        <taxon>Bacteria</taxon>
        <taxon>Bacillati</taxon>
        <taxon>Bacillota</taxon>
        <taxon>Clostridia</taxon>
        <taxon>Lachnospirales</taxon>
        <taxon>Lachnospiraceae</taxon>
        <taxon>Hungatella</taxon>
    </lineage>
</organism>
<dbReference type="AlphaFoldDB" id="A0A174FRC7"/>
<keyword evidence="2 3" id="KW-0175">Coiled coil</keyword>
<dbReference type="Gene3D" id="2.40.50.100">
    <property type="match status" value="1"/>
</dbReference>
<proteinExistence type="predicted"/>
<protein>
    <submittedName>
        <fullName evidence="4">ATPase involved in DNA repair</fullName>
    </submittedName>
</protein>
<evidence type="ECO:0000313" key="5">
    <source>
        <dbReference type="Proteomes" id="UP000095651"/>
    </source>
</evidence>
<dbReference type="Proteomes" id="UP000095651">
    <property type="component" value="Unassembled WGS sequence"/>
</dbReference>
<name>A0A174FRC7_9FIRM</name>
<dbReference type="EMBL" id="CYZE01000007">
    <property type="protein sequence ID" value="CUO52832.1"/>
    <property type="molecule type" value="Genomic_DNA"/>
</dbReference>